<feature type="domain" description="Glucosamine/galactosamine-6-phosphate isomerase" evidence="7">
    <location>
        <begin position="130"/>
        <end position="349"/>
    </location>
</feature>
<dbReference type="GO" id="GO:0006098">
    <property type="term" value="P:pentose-phosphate shunt"/>
    <property type="evidence" value="ECO:0007669"/>
    <property type="project" value="InterPro"/>
</dbReference>
<dbReference type="InterPro" id="IPR006148">
    <property type="entry name" value="Glc/Gal-6P_isomerase"/>
</dbReference>
<comment type="similarity">
    <text evidence="2">Belongs to the glucosamine/galactosamine-6-phosphate isomerase family. 6-phosphogluconolactonase subfamily.</text>
</comment>
<dbReference type="NCBIfam" id="TIGR01198">
    <property type="entry name" value="pgl"/>
    <property type="match status" value="1"/>
</dbReference>
<feature type="compositionally biased region" description="Low complexity" evidence="6">
    <location>
        <begin position="96"/>
        <end position="118"/>
    </location>
</feature>
<dbReference type="GO" id="GO:0017057">
    <property type="term" value="F:6-phosphogluconolactonase activity"/>
    <property type="evidence" value="ECO:0007669"/>
    <property type="project" value="InterPro"/>
</dbReference>
<dbReference type="PANTHER" id="PTHR11054:SF0">
    <property type="entry name" value="6-PHOSPHOGLUCONOLACTONASE"/>
    <property type="match status" value="1"/>
</dbReference>
<dbReference type="GO" id="GO:0006409">
    <property type="term" value="P:tRNA export from nucleus"/>
    <property type="evidence" value="ECO:0007669"/>
    <property type="project" value="UniProtKB-ARBA"/>
</dbReference>
<keyword evidence="4" id="KW-0597">Phosphoprotein</keyword>
<feature type="region of interest" description="Disordered" evidence="6">
    <location>
        <begin position="64"/>
        <end position="118"/>
    </location>
</feature>
<dbReference type="InterPro" id="IPR037171">
    <property type="entry name" value="NagB/RpiA_transferase-like"/>
</dbReference>
<evidence type="ECO:0000256" key="1">
    <source>
        <dbReference type="ARBA" id="ARBA00004496"/>
    </source>
</evidence>
<feature type="compositionally biased region" description="Gly residues" evidence="6">
    <location>
        <begin position="69"/>
        <end position="95"/>
    </location>
</feature>
<evidence type="ECO:0000313" key="8">
    <source>
        <dbReference type="EMBL" id="KAI5949448.1"/>
    </source>
</evidence>
<dbReference type="EMBL" id="JAIHNG010000163">
    <property type="protein sequence ID" value="KAI5949448.1"/>
    <property type="molecule type" value="Genomic_DNA"/>
</dbReference>
<organism evidence="8 9">
    <name type="scientific">Candida theae</name>
    <dbReference type="NCBI Taxonomy" id="1198502"/>
    <lineage>
        <taxon>Eukaryota</taxon>
        <taxon>Fungi</taxon>
        <taxon>Dikarya</taxon>
        <taxon>Ascomycota</taxon>
        <taxon>Saccharomycotina</taxon>
        <taxon>Pichiomycetes</taxon>
        <taxon>Debaryomycetaceae</taxon>
        <taxon>Candida/Lodderomyces clade</taxon>
        <taxon>Candida</taxon>
    </lineage>
</organism>
<name>A0AAD5BAK7_9ASCO</name>
<dbReference type="PANTHER" id="PTHR11054">
    <property type="entry name" value="6-PHOSPHOGLUCONOLACTONASE"/>
    <property type="match status" value="1"/>
</dbReference>
<dbReference type="CDD" id="cd01400">
    <property type="entry name" value="6PGL"/>
    <property type="match status" value="1"/>
</dbReference>
<evidence type="ECO:0000256" key="5">
    <source>
        <dbReference type="ARBA" id="ARBA00054376"/>
    </source>
</evidence>
<accession>A0AAD5BAK7</accession>
<evidence type="ECO:0000256" key="4">
    <source>
        <dbReference type="ARBA" id="ARBA00022553"/>
    </source>
</evidence>
<protein>
    <submittedName>
        <fullName evidence="8">SOL1</fullName>
    </submittedName>
</protein>
<evidence type="ECO:0000256" key="3">
    <source>
        <dbReference type="ARBA" id="ARBA00022490"/>
    </source>
</evidence>
<dbReference type="GO" id="GO:0005737">
    <property type="term" value="C:cytoplasm"/>
    <property type="evidence" value="ECO:0007669"/>
    <property type="project" value="UniProtKB-SubCell"/>
</dbReference>
<dbReference type="SUPFAM" id="SSF100950">
    <property type="entry name" value="NagB/RpiA/CoA transferase-like"/>
    <property type="match status" value="1"/>
</dbReference>
<keyword evidence="3" id="KW-0963">Cytoplasm</keyword>
<evidence type="ECO:0000259" key="7">
    <source>
        <dbReference type="Pfam" id="PF01182"/>
    </source>
</evidence>
<evidence type="ECO:0000256" key="6">
    <source>
        <dbReference type="SAM" id="MobiDB-lite"/>
    </source>
</evidence>
<dbReference type="GeneID" id="76152702"/>
<dbReference type="AlphaFoldDB" id="A0AAD5BAK7"/>
<comment type="subcellular location">
    <subcellularLocation>
        <location evidence="1">Cytoplasm</location>
    </subcellularLocation>
</comment>
<dbReference type="RefSeq" id="XP_051606792.1">
    <property type="nucleotide sequence ID" value="XM_051754191.1"/>
</dbReference>
<dbReference type="FunFam" id="3.40.50.1360:FF:000017">
    <property type="entry name" value="6-phosphogluconolactonase-like protein"/>
    <property type="match status" value="1"/>
</dbReference>
<dbReference type="GO" id="GO:0005975">
    <property type="term" value="P:carbohydrate metabolic process"/>
    <property type="evidence" value="ECO:0007669"/>
    <property type="project" value="InterPro"/>
</dbReference>
<evidence type="ECO:0000256" key="2">
    <source>
        <dbReference type="ARBA" id="ARBA00010662"/>
    </source>
</evidence>
<comment type="function">
    <text evidence="5">May be involved in regulation of tRNA subcellular distribution.</text>
</comment>
<keyword evidence="9" id="KW-1185">Reference proteome</keyword>
<evidence type="ECO:0000313" key="9">
    <source>
        <dbReference type="Proteomes" id="UP001204833"/>
    </source>
</evidence>
<dbReference type="Proteomes" id="UP001204833">
    <property type="component" value="Unassembled WGS sequence"/>
</dbReference>
<sequence length="377" mass="40768">MTTTVPIIYSFPEFLGVAEAVADLIISSQNQTLYNTTDLKQIELIKAGQLKRPSVNKTNSSLSIALGQSQGGNGNGNGNGNGIGNSNGNGIGSTGSSGATLSASNTQSASSSSNLDPEAAAAASSTNLAANNKIKKEKKILKKQEIRFKIAISGGSLIKILNQGLLTRQEFIEWDKWDIYFADERLVPFDSPDSNYGQAKLEIFDHIKGDKQPRVFHIDESLIDDPQEAADDYEKQLIQQFAKKDSVKLPMFDLLLLGCAPDGHIASLFPNHGESLREKLAWCIPVSNAPSGPSNRITLTIPVICHAARVAFVVEGLTKAPIIKTIMERPEKGLPSSIVNEGAAGRVSWFVDDAALNDLYDITKKKYKYLSIPEPTH</sequence>
<dbReference type="Pfam" id="PF01182">
    <property type="entry name" value="Glucosamine_iso"/>
    <property type="match status" value="1"/>
</dbReference>
<dbReference type="Gene3D" id="3.40.50.1360">
    <property type="match status" value="1"/>
</dbReference>
<gene>
    <name evidence="8" type="ORF">KGF57_004658</name>
</gene>
<proteinExistence type="inferred from homology"/>
<dbReference type="InterPro" id="IPR039104">
    <property type="entry name" value="6PGL"/>
</dbReference>
<comment type="caution">
    <text evidence="8">The sequence shown here is derived from an EMBL/GenBank/DDBJ whole genome shotgun (WGS) entry which is preliminary data.</text>
</comment>
<dbReference type="InterPro" id="IPR005900">
    <property type="entry name" value="6-phosphogluconolactonase_DevB"/>
</dbReference>
<reference evidence="8 9" key="1">
    <citation type="journal article" date="2022" name="DNA Res.">
        <title>Genome analysis of five recently described species of the CUG-Ser clade uncovers Candida theae as a new hybrid lineage with pathogenic potential in the Candida parapsilosis species complex.</title>
        <authorList>
            <person name="Mixao V."/>
            <person name="Del Olmo V."/>
            <person name="Hegedusova E."/>
            <person name="Saus E."/>
            <person name="Pryszcz L."/>
            <person name="Cillingova A."/>
            <person name="Nosek J."/>
            <person name="Gabaldon T."/>
        </authorList>
    </citation>
    <scope>NUCLEOTIDE SEQUENCE [LARGE SCALE GENOMIC DNA]</scope>
    <source>
        <strain evidence="8 9">CBS 12239</strain>
    </source>
</reference>